<sequence>MIMLLITIHFNKLHHHHACVIQLYMFFCMTMSMAHILQSELEVHYKQDCFISQMQLYDGFSETEQMFRIYLIALFLDMQGHRYVPVALFYRFLLESQIYFYNEKAKILEKPRIFDDLMSFCHSMSHFNA</sequence>
<name>A0A081L8C4_9BACI</name>
<proteinExistence type="predicted"/>
<organism evidence="1 2">
    <name type="scientific">Bacillus zhangzhouensis</name>
    <dbReference type="NCBI Taxonomy" id="1178540"/>
    <lineage>
        <taxon>Bacteria</taxon>
        <taxon>Bacillati</taxon>
        <taxon>Bacillota</taxon>
        <taxon>Bacilli</taxon>
        <taxon>Bacillales</taxon>
        <taxon>Bacillaceae</taxon>
        <taxon>Bacillus</taxon>
    </lineage>
</organism>
<evidence type="ECO:0000313" key="2">
    <source>
        <dbReference type="Proteomes" id="UP000028091"/>
    </source>
</evidence>
<comment type="caution">
    <text evidence="1">The sequence shown here is derived from an EMBL/GenBank/DDBJ whole genome shotgun (WGS) entry which is preliminary data.</text>
</comment>
<reference evidence="1 2" key="1">
    <citation type="submission" date="2012-09" db="EMBL/GenBank/DDBJ databases">
        <title>Genome Sequence of Bacillus sp. DW5-4.</title>
        <authorList>
            <person name="Lai Q."/>
            <person name="Liu Y."/>
            <person name="Shao Z."/>
        </authorList>
    </citation>
    <scope>NUCLEOTIDE SEQUENCE [LARGE SCALE GENOMIC DNA]</scope>
    <source>
        <strain evidence="1 2">DW5-4</strain>
    </source>
</reference>
<dbReference type="Proteomes" id="UP000028091">
    <property type="component" value="Unassembled WGS sequence"/>
</dbReference>
<gene>
    <name evidence="1" type="ORF">BA70_08340</name>
</gene>
<keyword evidence="2" id="KW-1185">Reference proteome</keyword>
<accession>A0A081L8C4</accession>
<evidence type="ECO:0000313" key="1">
    <source>
        <dbReference type="EMBL" id="KEP25500.1"/>
    </source>
</evidence>
<protein>
    <submittedName>
        <fullName evidence="1">Uncharacterized protein</fullName>
    </submittedName>
</protein>
<dbReference type="AlphaFoldDB" id="A0A081L8C4"/>
<dbReference type="EMBL" id="JOTP01000021">
    <property type="protein sequence ID" value="KEP25500.1"/>
    <property type="molecule type" value="Genomic_DNA"/>
</dbReference>